<evidence type="ECO:0000256" key="5">
    <source>
        <dbReference type="ARBA" id="ARBA00022989"/>
    </source>
</evidence>
<evidence type="ECO:0000256" key="3">
    <source>
        <dbReference type="ARBA" id="ARBA00022475"/>
    </source>
</evidence>
<evidence type="ECO:0000256" key="6">
    <source>
        <dbReference type="ARBA" id="ARBA00023136"/>
    </source>
</evidence>
<sequence length="325" mass="34975">MTALDAEMREPGRATAAAASRGTTTARGPRRSRRPRSLTHRPLTGALLVAPAVALVTFFALVPLVLAGYISFTNWPLIGEYRFVGLDNYTQALRDPGMWKALRYTLIYTAIVTVPILLFGYGLAVLVRANRRGSTLLRTVFFLPYVVGLTTLSYMLVLEAQPDSGVLNRILKAVGLSDGSTAWLLDGVLGTILLSGLVIWAVPGLTMILLLSAMQGVPAEVYEAADIDGAGWIRQELSLTVPIIRPAIGMSLIISVIGSFLAFNQFYILTKGGPGTDTMTIVGYIYNRAFVELQLGSATAISLILVVVTALITIAQFVLLRGSDE</sequence>
<reference evidence="10 11" key="1">
    <citation type="submission" date="2021-03" db="EMBL/GenBank/DDBJ databases">
        <title>Sequencing the genomes of 1000 actinobacteria strains.</title>
        <authorList>
            <person name="Klenk H.-P."/>
        </authorList>
    </citation>
    <scope>NUCLEOTIDE SEQUENCE [LARGE SCALE GENOMIC DNA]</scope>
    <source>
        <strain evidence="10 11">DSM 14566</strain>
    </source>
</reference>
<dbReference type="CDD" id="cd06261">
    <property type="entry name" value="TM_PBP2"/>
    <property type="match status" value="1"/>
</dbReference>
<dbReference type="InterPro" id="IPR051393">
    <property type="entry name" value="ABC_transporter_permease"/>
</dbReference>
<dbReference type="EMBL" id="JAGIOD010000001">
    <property type="protein sequence ID" value="MBP2380240.1"/>
    <property type="molecule type" value="Genomic_DNA"/>
</dbReference>
<evidence type="ECO:0000259" key="9">
    <source>
        <dbReference type="PROSITE" id="PS50928"/>
    </source>
</evidence>
<feature type="transmembrane region" description="Helical" evidence="7">
    <location>
        <begin position="188"/>
        <end position="211"/>
    </location>
</feature>
<keyword evidence="11" id="KW-1185">Reference proteome</keyword>
<feature type="region of interest" description="Disordered" evidence="8">
    <location>
        <begin position="1"/>
        <end position="37"/>
    </location>
</feature>
<evidence type="ECO:0000256" key="2">
    <source>
        <dbReference type="ARBA" id="ARBA00022448"/>
    </source>
</evidence>
<feature type="transmembrane region" description="Helical" evidence="7">
    <location>
        <begin position="139"/>
        <end position="157"/>
    </location>
</feature>
<proteinExistence type="inferred from homology"/>
<evidence type="ECO:0000256" key="7">
    <source>
        <dbReference type="RuleBase" id="RU363032"/>
    </source>
</evidence>
<keyword evidence="4 7" id="KW-0812">Transmembrane</keyword>
<feature type="compositionally biased region" description="Low complexity" evidence="8">
    <location>
        <begin position="13"/>
        <end position="27"/>
    </location>
</feature>
<evidence type="ECO:0000256" key="8">
    <source>
        <dbReference type="SAM" id="MobiDB-lite"/>
    </source>
</evidence>
<dbReference type="InterPro" id="IPR000515">
    <property type="entry name" value="MetI-like"/>
</dbReference>
<gene>
    <name evidence="10" type="ORF">JOF43_000197</name>
</gene>
<evidence type="ECO:0000256" key="1">
    <source>
        <dbReference type="ARBA" id="ARBA00004651"/>
    </source>
</evidence>
<keyword evidence="10" id="KW-0762">Sugar transport</keyword>
<dbReference type="Pfam" id="PF00528">
    <property type="entry name" value="BPD_transp_1"/>
    <property type="match status" value="1"/>
</dbReference>
<dbReference type="PANTHER" id="PTHR30193:SF41">
    <property type="entry name" value="DIACETYLCHITOBIOSE UPTAKE SYSTEM PERMEASE PROTEIN NGCF"/>
    <property type="match status" value="1"/>
</dbReference>
<comment type="similarity">
    <text evidence="7">Belongs to the binding-protein-dependent transport system permease family.</text>
</comment>
<keyword evidence="2 7" id="KW-0813">Transport</keyword>
<feature type="transmembrane region" description="Helical" evidence="7">
    <location>
        <begin position="106"/>
        <end position="127"/>
    </location>
</feature>
<accession>A0ABS4WVL2</accession>
<feature type="compositionally biased region" description="Basic residues" evidence="8">
    <location>
        <begin position="28"/>
        <end position="37"/>
    </location>
</feature>
<feature type="compositionally biased region" description="Basic and acidic residues" evidence="8">
    <location>
        <begin position="1"/>
        <end position="12"/>
    </location>
</feature>
<evidence type="ECO:0000313" key="10">
    <source>
        <dbReference type="EMBL" id="MBP2380240.1"/>
    </source>
</evidence>
<dbReference type="PROSITE" id="PS50928">
    <property type="entry name" value="ABC_TM1"/>
    <property type="match status" value="1"/>
</dbReference>
<feature type="transmembrane region" description="Helical" evidence="7">
    <location>
        <begin position="247"/>
        <end position="269"/>
    </location>
</feature>
<feature type="transmembrane region" description="Helical" evidence="7">
    <location>
        <begin position="300"/>
        <end position="320"/>
    </location>
</feature>
<feature type="transmembrane region" description="Helical" evidence="7">
    <location>
        <begin position="43"/>
        <end position="72"/>
    </location>
</feature>
<dbReference type="Gene3D" id="1.10.3720.10">
    <property type="entry name" value="MetI-like"/>
    <property type="match status" value="1"/>
</dbReference>
<dbReference type="PANTHER" id="PTHR30193">
    <property type="entry name" value="ABC TRANSPORTER PERMEASE PROTEIN"/>
    <property type="match status" value="1"/>
</dbReference>
<evidence type="ECO:0000256" key="4">
    <source>
        <dbReference type="ARBA" id="ARBA00022692"/>
    </source>
</evidence>
<dbReference type="Proteomes" id="UP001519290">
    <property type="component" value="Unassembled WGS sequence"/>
</dbReference>
<protein>
    <submittedName>
        <fullName evidence="10">Multiple sugar transport system permease protein</fullName>
    </submittedName>
</protein>
<dbReference type="InterPro" id="IPR035906">
    <property type="entry name" value="MetI-like_sf"/>
</dbReference>
<keyword evidence="3" id="KW-1003">Cell membrane</keyword>
<feature type="domain" description="ABC transmembrane type-1" evidence="9">
    <location>
        <begin position="102"/>
        <end position="316"/>
    </location>
</feature>
<comment type="caution">
    <text evidence="10">The sequence shown here is derived from an EMBL/GenBank/DDBJ whole genome shotgun (WGS) entry which is preliminary data.</text>
</comment>
<keyword evidence="5 7" id="KW-1133">Transmembrane helix</keyword>
<name>A0ABS4WVL2_9MICO</name>
<dbReference type="SUPFAM" id="SSF161098">
    <property type="entry name" value="MetI-like"/>
    <property type="match status" value="1"/>
</dbReference>
<comment type="subcellular location">
    <subcellularLocation>
        <location evidence="1 7">Cell membrane</location>
        <topology evidence="1 7">Multi-pass membrane protein</topology>
    </subcellularLocation>
</comment>
<keyword evidence="6 7" id="KW-0472">Membrane</keyword>
<organism evidence="10 11">
    <name type="scientific">Brachybacterium sacelli</name>
    <dbReference type="NCBI Taxonomy" id="173364"/>
    <lineage>
        <taxon>Bacteria</taxon>
        <taxon>Bacillati</taxon>
        <taxon>Actinomycetota</taxon>
        <taxon>Actinomycetes</taxon>
        <taxon>Micrococcales</taxon>
        <taxon>Dermabacteraceae</taxon>
        <taxon>Brachybacterium</taxon>
    </lineage>
</organism>
<evidence type="ECO:0000313" key="11">
    <source>
        <dbReference type="Proteomes" id="UP001519290"/>
    </source>
</evidence>
<dbReference type="RefSeq" id="WP_245353976.1">
    <property type="nucleotide sequence ID" value="NZ_BAAAJW010000006.1"/>
</dbReference>